<dbReference type="RefSeq" id="WP_277579662.1">
    <property type="nucleotide sequence ID" value="NZ_JANRMI010000006.1"/>
</dbReference>
<dbReference type="Gene3D" id="3.40.50.150">
    <property type="entry name" value="Vaccinia Virus protein VP39"/>
    <property type="match status" value="1"/>
</dbReference>
<reference evidence="2" key="1">
    <citation type="submission" date="2022-08" db="EMBL/GenBank/DDBJ databases">
        <title>Novel Bdellovibrio Species Isolated from Svalbard: Designation Bdellovibrio svalbardensis.</title>
        <authorList>
            <person name="Mitchell R.J."/>
            <person name="Choi S.Y."/>
        </authorList>
    </citation>
    <scope>NUCLEOTIDE SEQUENCE</scope>
    <source>
        <strain evidence="2">PAP01</strain>
    </source>
</reference>
<dbReference type="Pfam" id="PF13847">
    <property type="entry name" value="Methyltransf_31"/>
    <property type="match status" value="1"/>
</dbReference>
<dbReference type="CDD" id="cd02440">
    <property type="entry name" value="AdoMet_MTases"/>
    <property type="match status" value="1"/>
</dbReference>
<name>A0ABT6DMT5_9BACT</name>
<dbReference type="Proteomes" id="UP001152321">
    <property type="component" value="Unassembled WGS sequence"/>
</dbReference>
<organism evidence="2 3">
    <name type="scientific">Bdellovibrio svalbardensis</name>
    <dbReference type="NCBI Taxonomy" id="2972972"/>
    <lineage>
        <taxon>Bacteria</taxon>
        <taxon>Pseudomonadati</taxon>
        <taxon>Bdellovibrionota</taxon>
        <taxon>Bdellovibrionia</taxon>
        <taxon>Bdellovibrionales</taxon>
        <taxon>Pseudobdellovibrionaceae</taxon>
        <taxon>Bdellovibrio</taxon>
    </lineage>
</organism>
<protein>
    <submittedName>
        <fullName evidence="2">Class I SAM-dependent methyltransferase</fullName>
    </submittedName>
</protein>
<evidence type="ECO:0000259" key="1">
    <source>
        <dbReference type="Pfam" id="PF13847"/>
    </source>
</evidence>
<keyword evidence="2" id="KW-0808">Transferase</keyword>
<dbReference type="SUPFAM" id="SSF53335">
    <property type="entry name" value="S-adenosyl-L-methionine-dependent methyltransferases"/>
    <property type="match status" value="1"/>
</dbReference>
<dbReference type="GO" id="GO:0008168">
    <property type="term" value="F:methyltransferase activity"/>
    <property type="evidence" value="ECO:0007669"/>
    <property type="project" value="UniProtKB-KW"/>
</dbReference>
<evidence type="ECO:0000313" key="3">
    <source>
        <dbReference type="Proteomes" id="UP001152321"/>
    </source>
</evidence>
<comment type="caution">
    <text evidence="2">The sequence shown here is derived from an EMBL/GenBank/DDBJ whole genome shotgun (WGS) entry which is preliminary data.</text>
</comment>
<dbReference type="InterPro" id="IPR025714">
    <property type="entry name" value="Methyltranfer_dom"/>
</dbReference>
<keyword evidence="3" id="KW-1185">Reference proteome</keyword>
<dbReference type="GO" id="GO:0032259">
    <property type="term" value="P:methylation"/>
    <property type="evidence" value="ECO:0007669"/>
    <property type="project" value="UniProtKB-KW"/>
</dbReference>
<keyword evidence="2" id="KW-0489">Methyltransferase</keyword>
<dbReference type="InterPro" id="IPR029063">
    <property type="entry name" value="SAM-dependent_MTases_sf"/>
</dbReference>
<feature type="domain" description="Methyltransferase" evidence="1">
    <location>
        <begin position="78"/>
        <end position="147"/>
    </location>
</feature>
<dbReference type="EMBL" id="JANRMI010000006">
    <property type="protein sequence ID" value="MDG0818187.1"/>
    <property type="molecule type" value="Genomic_DNA"/>
</dbReference>
<gene>
    <name evidence="2" type="ORF">NWE73_17525</name>
</gene>
<proteinExistence type="predicted"/>
<evidence type="ECO:0000313" key="2">
    <source>
        <dbReference type="EMBL" id="MDG0818187.1"/>
    </source>
</evidence>
<accession>A0ABT6DMT5</accession>
<sequence length="237" mass="27169">MKRTHSPNGRLNYLATLSSKFSAPPIISAEMIQKIQGLEEIDDAEFDSIYPPRIRAISDIQWSSIAAAHHIADLIGRNSKYRFIDIGSGVGKLCTLLSFLTELEIFGIEQRKNLFEVSKAIAQENALDRVHFIHGNMLDLNWSDYDIFYFYNPFQEHICDDTDIALIDRDIDLDRKHYVQYVSEVFRQMTWLTPGKKVITFHGYGGQMPSTMKFLDSRPVDNGELCLWEKVAGENSL</sequence>